<dbReference type="SMART" id="SM00382">
    <property type="entry name" value="AAA"/>
    <property type="match status" value="1"/>
</dbReference>
<dbReference type="EMBL" id="MN740042">
    <property type="protein sequence ID" value="QHT85515.1"/>
    <property type="molecule type" value="Genomic_DNA"/>
</dbReference>
<organism evidence="3">
    <name type="scientific">viral metagenome</name>
    <dbReference type="NCBI Taxonomy" id="1070528"/>
    <lineage>
        <taxon>unclassified sequences</taxon>
        <taxon>metagenomes</taxon>
        <taxon>organismal metagenomes</taxon>
    </lineage>
</organism>
<dbReference type="CDD" id="cd00009">
    <property type="entry name" value="AAA"/>
    <property type="match status" value="1"/>
</dbReference>
<keyword evidence="1" id="KW-0235">DNA replication</keyword>
<reference evidence="3" key="1">
    <citation type="journal article" date="2020" name="Nature">
        <title>Giant virus diversity and host interactions through global metagenomics.</title>
        <authorList>
            <person name="Schulz F."/>
            <person name="Roux S."/>
            <person name="Paez-Espino D."/>
            <person name="Jungbluth S."/>
            <person name="Walsh D.A."/>
            <person name="Denef V.J."/>
            <person name="McMahon K.D."/>
            <person name="Konstantinidis K.T."/>
            <person name="Eloe-Fadrosh E.A."/>
            <person name="Kyrpides N.C."/>
            <person name="Woyke T."/>
        </authorList>
    </citation>
    <scope>NUCLEOTIDE SEQUENCE</scope>
    <source>
        <strain evidence="3">GVMAG-M-3300023184-17</strain>
    </source>
</reference>
<dbReference type="SUPFAM" id="SSF52540">
    <property type="entry name" value="P-loop containing nucleoside triphosphate hydrolases"/>
    <property type="match status" value="1"/>
</dbReference>
<dbReference type="InterPro" id="IPR003593">
    <property type="entry name" value="AAA+_ATPase"/>
</dbReference>
<dbReference type="Pfam" id="PF00004">
    <property type="entry name" value="AAA"/>
    <property type="match status" value="1"/>
</dbReference>
<evidence type="ECO:0000313" key="3">
    <source>
        <dbReference type="EMBL" id="QHT85515.1"/>
    </source>
</evidence>
<proteinExistence type="predicted"/>
<name>A0A6C0HZE6_9ZZZZ</name>
<evidence type="ECO:0000259" key="2">
    <source>
        <dbReference type="SMART" id="SM00382"/>
    </source>
</evidence>
<dbReference type="InterPro" id="IPR027417">
    <property type="entry name" value="P-loop_NTPase"/>
</dbReference>
<dbReference type="PANTHER" id="PTHR23389">
    <property type="entry name" value="CHROMOSOME TRANSMISSION FIDELITY FACTOR 18"/>
    <property type="match status" value="1"/>
</dbReference>
<dbReference type="AlphaFoldDB" id="A0A6C0HZE6"/>
<evidence type="ECO:0000256" key="1">
    <source>
        <dbReference type="ARBA" id="ARBA00022705"/>
    </source>
</evidence>
<dbReference type="GO" id="GO:0016887">
    <property type="term" value="F:ATP hydrolysis activity"/>
    <property type="evidence" value="ECO:0007669"/>
    <property type="project" value="InterPro"/>
</dbReference>
<protein>
    <recommendedName>
        <fullName evidence="2">AAA+ ATPase domain-containing protein</fullName>
    </recommendedName>
</protein>
<dbReference type="GO" id="GO:0005524">
    <property type="term" value="F:ATP binding"/>
    <property type="evidence" value="ECO:0007669"/>
    <property type="project" value="InterPro"/>
</dbReference>
<dbReference type="GO" id="GO:0006260">
    <property type="term" value="P:DNA replication"/>
    <property type="evidence" value="ECO:0007669"/>
    <property type="project" value="UniProtKB-KW"/>
</dbReference>
<dbReference type="PANTHER" id="PTHR23389:SF6">
    <property type="entry name" value="REPLICATION FACTOR C SUBUNIT 1"/>
    <property type="match status" value="1"/>
</dbReference>
<accession>A0A6C0HZE6</accession>
<feature type="domain" description="AAA+ ATPase" evidence="2">
    <location>
        <begin position="30"/>
        <end position="167"/>
    </location>
</feature>
<dbReference type="Gene3D" id="3.40.50.300">
    <property type="entry name" value="P-loop containing nucleotide triphosphate hydrolases"/>
    <property type="match status" value="1"/>
</dbReference>
<sequence>MEMNQFLSRHTEEAAMIQFLNQYNKHNETEKRSIYIHGPPGCGKTTFATSILKKLGYDIITYMASDSRNKNIVDSINVSNMSDTNIMSFFYKKKTKLVILMDEIECMNNGDKGGINSLIKLIRPKKTKKQKLEQMTHVPIICIGNTTYDKKMKELMKCCYVIELAFPTPVQIQQLIRVVAPTYAHLSADIKDLKKIYQLVKAEKMHFQGDIQNMLYSPVHEDSRQIAKRLLNTPVAFQDHVYINDTERTIISLLWHENSIDLIQKMKKKIPLYYTLLQEICFADYLDRIMFQKQLWGFNEMSFLLKTFYMNYLFHQEGPTTKVSEIRFTKVLTKYSNEYNNNGFIQKMCTELCMDKKDLFHYMQSLKPAHTDVQIAQLLENTEITLLDVQRIYRYMNKCLD</sequence>
<dbReference type="InterPro" id="IPR003959">
    <property type="entry name" value="ATPase_AAA_core"/>
</dbReference>